<dbReference type="Pfam" id="PF24175">
    <property type="entry name" value="SU10_adaptor"/>
    <property type="match status" value="1"/>
</dbReference>
<organism evidence="1">
    <name type="scientific">uncultured Caudovirales phage</name>
    <dbReference type="NCBI Taxonomy" id="2100421"/>
    <lineage>
        <taxon>Viruses</taxon>
        <taxon>Duplodnaviria</taxon>
        <taxon>Heunggongvirae</taxon>
        <taxon>Uroviricota</taxon>
        <taxon>Caudoviricetes</taxon>
        <taxon>Peduoviridae</taxon>
        <taxon>Maltschvirus</taxon>
        <taxon>Maltschvirus maltsch</taxon>
    </lineage>
</organism>
<dbReference type="InterPro" id="IPR056209">
    <property type="entry name" value="SU10_adaptor"/>
</dbReference>
<evidence type="ECO:0000313" key="1">
    <source>
        <dbReference type="EMBL" id="CAB4216895.1"/>
    </source>
</evidence>
<gene>
    <name evidence="1" type="ORF">UFOVP1590_11</name>
</gene>
<dbReference type="EMBL" id="LR797443">
    <property type="protein sequence ID" value="CAB4216895.1"/>
    <property type="molecule type" value="Genomic_DNA"/>
</dbReference>
<reference evidence="1" key="1">
    <citation type="submission" date="2020-05" db="EMBL/GenBank/DDBJ databases">
        <authorList>
            <person name="Chiriac C."/>
            <person name="Salcher M."/>
            <person name="Ghai R."/>
            <person name="Kavagutti S V."/>
        </authorList>
    </citation>
    <scope>NUCLEOTIDE SEQUENCE</scope>
</reference>
<protein>
    <recommendedName>
        <fullName evidence="2">Tail tubular protein A</fullName>
    </recommendedName>
</protein>
<name>A0A6J5SNS6_9CAUD</name>
<evidence type="ECO:0008006" key="2">
    <source>
        <dbReference type="Google" id="ProtNLM"/>
    </source>
</evidence>
<sequence>MTTSYSITRNQVTVAALRKLGVIEPGDTSTSGTIDTNILDNAAITFNLMVKQWMTEGLKIWTVSEYTLPLVASTTSYTIGPGMDLNTDRPLKCIQAFLRNTSTTPNLDIPVQIISQQEYNLLSSKGNSGVTNSIYLKTSATYSTVYVWLTPDTNTSTNYELHMIVQRPLSDMNTSTATLDFPNEWFNALVWGLADELAIEFSVPANHRQEIMAKATMYRTKLEDWDQEFTPTFFQPDQRSGSYSSRYI</sequence>
<proteinExistence type="predicted"/>
<accession>A0A6J5SNS6</accession>